<sequence>MTAGKWWWWTLAGFISLIFAQTRRSLSRKWKCYSDRVELTSRSINGCCDFNLCLKETWKIHLREHKIKALAPSWILNSVKKQEWDVGSGFPQLKVGWGGTGEGWGGTGSMQPERKGKKAHFYSISESKSEYEDCDCYEEINSSATCRSKPENPPPVALVPPNKGHNSPAIFDVLHFGAKGDGNTDDTKVRRHQPVMDQILSPLFYDIFHLVTSFFSIRNLSPFYVQEKFTAHAPPLVKFERCLN</sequence>
<dbReference type="Proteomes" id="UP001237642">
    <property type="component" value="Unassembled WGS sequence"/>
</dbReference>
<feature type="chain" id="PRO_5042034556" evidence="1">
    <location>
        <begin position="21"/>
        <end position="244"/>
    </location>
</feature>
<dbReference type="Gene3D" id="2.160.20.10">
    <property type="entry name" value="Single-stranded right-handed beta-helix, Pectin lyase-like"/>
    <property type="match status" value="1"/>
</dbReference>
<proteinExistence type="predicted"/>
<feature type="signal peptide" evidence="1">
    <location>
        <begin position="1"/>
        <end position="20"/>
    </location>
</feature>
<reference evidence="2" key="2">
    <citation type="submission" date="2023-05" db="EMBL/GenBank/DDBJ databases">
        <authorList>
            <person name="Schelkunov M.I."/>
        </authorList>
    </citation>
    <scope>NUCLEOTIDE SEQUENCE</scope>
    <source>
        <strain evidence="2">Hsosn_3</strain>
        <tissue evidence="2">Leaf</tissue>
    </source>
</reference>
<dbReference type="EMBL" id="JAUIZM010000005">
    <property type="protein sequence ID" value="KAK1386336.1"/>
    <property type="molecule type" value="Genomic_DNA"/>
</dbReference>
<evidence type="ECO:0000313" key="3">
    <source>
        <dbReference type="Proteomes" id="UP001237642"/>
    </source>
</evidence>
<reference evidence="2" key="1">
    <citation type="submission" date="2023-02" db="EMBL/GenBank/DDBJ databases">
        <title>Genome of toxic invasive species Heracleum sosnowskyi carries increased number of genes despite the absence of recent whole-genome duplications.</title>
        <authorList>
            <person name="Schelkunov M."/>
            <person name="Shtratnikova V."/>
            <person name="Makarenko M."/>
            <person name="Klepikova A."/>
            <person name="Omelchenko D."/>
            <person name="Novikova G."/>
            <person name="Obukhova E."/>
            <person name="Bogdanov V."/>
            <person name="Penin A."/>
            <person name="Logacheva M."/>
        </authorList>
    </citation>
    <scope>NUCLEOTIDE SEQUENCE</scope>
    <source>
        <strain evidence="2">Hsosn_3</strain>
        <tissue evidence="2">Leaf</tissue>
    </source>
</reference>
<evidence type="ECO:0000313" key="2">
    <source>
        <dbReference type="EMBL" id="KAK1386336.1"/>
    </source>
</evidence>
<organism evidence="2 3">
    <name type="scientific">Heracleum sosnowskyi</name>
    <dbReference type="NCBI Taxonomy" id="360622"/>
    <lineage>
        <taxon>Eukaryota</taxon>
        <taxon>Viridiplantae</taxon>
        <taxon>Streptophyta</taxon>
        <taxon>Embryophyta</taxon>
        <taxon>Tracheophyta</taxon>
        <taxon>Spermatophyta</taxon>
        <taxon>Magnoliopsida</taxon>
        <taxon>eudicotyledons</taxon>
        <taxon>Gunneridae</taxon>
        <taxon>Pentapetalae</taxon>
        <taxon>asterids</taxon>
        <taxon>campanulids</taxon>
        <taxon>Apiales</taxon>
        <taxon>Apiaceae</taxon>
        <taxon>Apioideae</taxon>
        <taxon>apioid superclade</taxon>
        <taxon>Tordylieae</taxon>
        <taxon>Tordyliinae</taxon>
        <taxon>Heracleum</taxon>
    </lineage>
</organism>
<dbReference type="AlphaFoldDB" id="A0AAD8IK13"/>
<dbReference type="InterPro" id="IPR012334">
    <property type="entry name" value="Pectin_lyas_fold"/>
</dbReference>
<protein>
    <submittedName>
        <fullName evidence="2">Uncharacterized protein</fullName>
    </submittedName>
</protein>
<keyword evidence="3" id="KW-1185">Reference proteome</keyword>
<accession>A0AAD8IK13</accession>
<keyword evidence="1" id="KW-0732">Signal</keyword>
<gene>
    <name evidence="2" type="ORF">POM88_024071</name>
</gene>
<evidence type="ECO:0000256" key="1">
    <source>
        <dbReference type="SAM" id="SignalP"/>
    </source>
</evidence>
<name>A0AAD8IK13_9APIA</name>
<comment type="caution">
    <text evidence="2">The sequence shown here is derived from an EMBL/GenBank/DDBJ whole genome shotgun (WGS) entry which is preliminary data.</text>
</comment>